<comment type="function">
    <text evidence="5">Acts both as a biotin--[acetyl-CoA-carboxylase] ligase and a repressor.</text>
</comment>
<gene>
    <name evidence="5" type="primary">birA</name>
    <name evidence="7" type="ORF">IAA67_07995</name>
</gene>
<evidence type="ECO:0000256" key="5">
    <source>
        <dbReference type="HAMAP-Rule" id="MF_00978"/>
    </source>
</evidence>
<comment type="catalytic activity">
    <reaction evidence="5">
        <text>biotin + L-lysyl-[protein] + ATP = N(6)-biotinyl-L-lysyl-[protein] + AMP + diphosphate + H(+)</text>
        <dbReference type="Rhea" id="RHEA:11756"/>
        <dbReference type="Rhea" id="RHEA-COMP:9752"/>
        <dbReference type="Rhea" id="RHEA-COMP:10505"/>
        <dbReference type="ChEBI" id="CHEBI:15378"/>
        <dbReference type="ChEBI" id="CHEBI:29969"/>
        <dbReference type="ChEBI" id="CHEBI:30616"/>
        <dbReference type="ChEBI" id="CHEBI:33019"/>
        <dbReference type="ChEBI" id="CHEBI:57586"/>
        <dbReference type="ChEBI" id="CHEBI:83144"/>
        <dbReference type="ChEBI" id="CHEBI:456215"/>
        <dbReference type="EC" id="6.3.4.15"/>
    </reaction>
</comment>
<evidence type="ECO:0000256" key="2">
    <source>
        <dbReference type="ARBA" id="ARBA00022741"/>
    </source>
</evidence>
<dbReference type="Pfam" id="PF02237">
    <property type="entry name" value="BPL_C"/>
    <property type="match status" value="1"/>
</dbReference>
<comment type="similarity">
    <text evidence="5">Belongs to the biotin--protein ligase family.</text>
</comment>
<keyword evidence="1 5" id="KW-0436">Ligase</keyword>
<dbReference type="InterPro" id="IPR008988">
    <property type="entry name" value="Transcriptional_repressor_C"/>
</dbReference>
<feature type="binding site" evidence="5">
    <location>
        <begin position="89"/>
        <end position="91"/>
    </location>
    <ligand>
        <name>biotin</name>
        <dbReference type="ChEBI" id="CHEBI:57586"/>
    </ligand>
</feature>
<dbReference type="PANTHER" id="PTHR12835:SF5">
    <property type="entry name" value="BIOTIN--PROTEIN LIGASE"/>
    <property type="match status" value="1"/>
</dbReference>
<dbReference type="InterPro" id="IPR004143">
    <property type="entry name" value="BPL_LPL_catalytic"/>
</dbReference>
<proteinExistence type="inferred from homology"/>
<dbReference type="Gene3D" id="2.30.30.100">
    <property type="match status" value="1"/>
</dbReference>
<dbReference type="InterPro" id="IPR013196">
    <property type="entry name" value="HTH_11"/>
</dbReference>
<dbReference type="SUPFAM" id="SSF55681">
    <property type="entry name" value="Class II aaRS and biotin synthetases"/>
    <property type="match status" value="1"/>
</dbReference>
<dbReference type="AlphaFoldDB" id="A0A9D0Z748"/>
<dbReference type="InterPro" id="IPR045864">
    <property type="entry name" value="aa-tRNA-synth_II/BPL/LPL"/>
</dbReference>
<evidence type="ECO:0000256" key="4">
    <source>
        <dbReference type="ARBA" id="ARBA00023267"/>
    </source>
</evidence>
<keyword evidence="5" id="KW-0238">DNA-binding</keyword>
<dbReference type="CDD" id="cd16442">
    <property type="entry name" value="BPL"/>
    <property type="match status" value="1"/>
</dbReference>
<dbReference type="Proteomes" id="UP000886874">
    <property type="component" value="Unassembled WGS sequence"/>
</dbReference>
<keyword evidence="5" id="KW-0678">Repressor</keyword>
<feature type="binding site" evidence="5">
    <location>
        <begin position="117"/>
        <end position="119"/>
    </location>
    <ligand>
        <name>biotin</name>
        <dbReference type="ChEBI" id="CHEBI:57586"/>
    </ligand>
</feature>
<evidence type="ECO:0000313" key="8">
    <source>
        <dbReference type="Proteomes" id="UP000886874"/>
    </source>
</evidence>
<dbReference type="Pfam" id="PF08279">
    <property type="entry name" value="HTH_11"/>
    <property type="match status" value="1"/>
</dbReference>
<dbReference type="EMBL" id="DVFN01000113">
    <property type="protein sequence ID" value="HIQ70253.1"/>
    <property type="molecule type" value="Genomic_DNA"/>
</dbReference>
<accession>A0A9D0Z748</accession>
<reference evidence="7" key="2">
    <citation type="journal article" date="2021" name="PeerJ">
        <title>Extensive microbial diversity within the chicken gut microbiome revealed by metagenomics and culture.</title>
        <authorList>
            <person name="Gilroy R."/>
            <person name="Ravi A."/>
            <person name="Getino M."/>
            <person name="Pursley I."/>
            <person name="Horton D.L."/>
            <person name="Alikhan N.F."/>
            <person name="Baker D."/>
            <person name="Gharbi K."/>
            <person name="Hall N."/>
            <person name="Watson M."/>
            <person name="Adriaenssens E.M."/>
            <person name="Foster-Nyarko E."/>
            <person name="Jarju S."/>
            <person name="Secka A."/>
            <person name="Antonio M."/>
            <person name="Oren A."/>
            <person name="Chaudhuri R.R."/>
            <person name="La Ragione R."/>
            <person name="Hildebrand F."/>
            <person name="Pallen M.J."/>
        </authorList>
    </citation>
    <scope>NUCLEOTIDE SEQUENCE</scope>
    <source>
        <strain evidence="7">ChiSjej2B20-13462</strain>
    </source>
</reference>
<keyword evidence="5" id="KW-0804">Transcription</keyword>
<evidence type="ECO:0000256" key="1">
    <source>
        <dbReference type="ARBA" id="ARBA00022598"/>
    </source>
</evidence>
<dbReference type="InterPro" id="IPR004408">
    <property type="entry name" value="Biotin_CoA_COase_ligase"/>
</dbReference>
<dbReference type="InterPro" id="IPR036388">
    <property type="entry name" value="WH-like_DNA-bd_sf"/>
</dbReference>
<keyword evidence="5" id="KW-0805">Transcription regulation</keyword>
<feature type="domain" description="BPL/LPL catalytic" evidence="6">
    <location>
        <begin position="64"/>
        <end position="259"/>
    </location>
</feature>
<keyword evidence="2 5" id="KW-0547">Nucleotide-binding</keyword>
<dbReference type="Gene3D" id="3.30.930.10">
    <property type="entry name" value="Bira Bifunctional Protein, Domain 2"/>
    <property type="match status" value="1"/>
</dbReference>
<dbReference type="InterPro" id="IPR030855">
    <property type="entry name" value="Bifunct_BirA"/>
</dbReference>
<dbReference type="InterPro" id="IPR003142">
    <property type="entry name" value="BPL_C"/>
</dbReference>
<dbReference type="GO" id="GO:0009249">
    <property type="term" value="P:protein lipoylation"/>
    <property type="evidence" value="ECO:0007669"/>
    <property type="project" value="UniProtKB-ARBA"/>
</dbReference>
<dbReference type="Pfam" id="PF03099">
    <property type="entry name" value="BPL_LplA_LipB"/>
    <property type="match status" value="1"/>
</dbReference>
<dbReference type="PANTHER" id="PTHR12835">
    <property type="entry name" value="BIOTIN PROTEIN LIGASE"/>
    <property type="match status" value="1"/>
</dbReference>
<feature type="DNA-binding region" description="H-T-H motif" evidence="5">
    <location>
        <begin position="18"/>
        <end position="37"/>
    </location>
</feature>
<sequence>MTKEDVLTLLQGGGYVSGQRMSEQLGLSRAAIWKAIDRLRAEGYTIDSATNRGYCLTGTPNRLTQAGVERALGDHPWRSLVEVLPEVDSTNNVAKAAAAQGAPHGTVILSDYQTGGRGRRGRSFSSPQGMGVYCSVVLRYDVPPDRLLHLTAVIAEATRRAIVAATGLEPQIKWTNDLVLQDRKLCGILTELSLEAETGLTGYVIPGTGVNCGQRTEDFPAEIQAMAISLEQALQGPADRCALAAEMIRQYALAADDMLTNPAPWLEGYRRHCITLGRDVQILQGGGARPAHAEDIDDEGGLIVRLPDGTREIIRAGEVSVRGLYGYV</sequence>
<dbReference type="PROSITE" id="PS51733">
    <property type="entry name" value="BPL_LPL_CATALYTIC"/>
    <property type="match status" value="1"/>
</dbReference>
<dbReference type="GO" id="GO:0005524">
    <property type="term" value="F:ATP binding"/>
    <property type="evidence" value="ECO:0007669"/>
    <property type="project" value="UniProtKB-UniRule"/>
</dbReference>
<dbReference type="GO" id="GO:0016740">
    <property type="term" value="F:transferase activity"/>
    <property type="evidence" value="ECO:0007669"/>
    <property type="project" value="UniProtKB-ARBA"/>
</dbReference>
<evidence type="ECO:0000259" key="6">
    <source>
        <dbReference type="PROSITE" id="PS51733"/>
    </source>
</evidence>
<comment type="caution">
    <text evidence="7">The sequence shown here is derived from an EMBL/GenBank/DDBJ whole genome shotgun (WGS) entry which is preliminary data.</text>
</comment>
<name>A0A9D0Z748_9FIRM</name>
<keyword evidence="3 5" id="KW-0067">ATP-binding</keyword>
<feature type="binding site" evidence="5">
    <location>
        <position position="113"/>
    </location>
    <ligand>
        <name>biotin</name>
        <dbReference type="ChEBI" id="CHEBI:57586"/>
    </ligand>
</feature>
<protein>
    <recommendedName>
        <fullName evidence="5">Bifunctional ligase/repressor BirA</fullName>
    </recommendedName>
    <alternativeName>
        <fullName evidence="5">Biotin--[acetyl-CoA-carboxylase] ligase</fullName>
        <ecNumber evidence="5">6.3.4.15</ecNumber>
    </alternativeName>
    <alternativeName>
        <fullName evidence="5">Biotin--protein ligase</fullName>
    </alternativeName>
    <alternativeName>
        <fullName evidence="5">Biotin-[acetyl-CoA carboxylase] synthetase</fullName>
    </alternativeName>
</protein>
<dbReference type="SUPFAM" id="SSF50037">
    <property type="entry name" value="C-terminal domain of transcriptional repressors"/>
    <property type="match status" value="1"/>
</dbReference>
<evidence type="ECO:0000256" key="3">
    <source>
        <dbReference type="ARBA" id="ARBA00022840"/>
    </source>
</evidence>
<evidence type="ECO:0000313" key="7">
    <source>
        <dbReference type="EMBL" id="HIQ70253.1"/>
    </source>
</evidence>
<reference evidence="7" key="1">
    <citation type="submission" date="2020-10" db="EMBL/GenBank/DDBJ databases">
        <authorList>
            <person name="Gilroy R."/>
        </authorList>
    </citation>
    <scope>NUCLEOTIDE SEQUENCE</scope>
    <source>
        <strain evidence="7">ChiSjej2B20-13462</strain>
    </source>
</reference>
<feature type="binding site" evidence="5">
    <location>
        <position position="184"/>
    </location>
    <ligand>
        <name>biotin</name>
        <dbReference type="ChEBI" id="CHEBI:57586"/>
    </ligand>
</feature>
<dbReference type="SUPFAM" id="SSF46785">
    <property type="entry name" value="Winged helix' DNA-binding domain"/>
    <property type="match status" value="1"/>
</dbReference>
<keyword evidence="4 5" id="KW-0092">Biotin</keyword>
<dbReference type="Gene3D" id="1.10.10.10">
    <property type="entry name" value="Winged helix-like DNA-binding domain superfamily/Winged helix DNA-binding domain"/>
    <property type="match status" value="1"/>
</dbReference>
<organism evidence="7 8">
    <name type="scientific">Candidatus Avoscillospira stercorigallinarum</name>
    <dbReference type="NCBI Taxonomy" id="2840708"/>
    <lineage>
        <taxon>Bacteria</taxon>
        <taxon>Bacillati</taxon>
        <taxon>Bacillota</taxon>
        <taxon>Clostridia</taxon>
        <taxon>Eubacteriales</taxon>
        <taxon>Oscillospiraceae</taxon>
        <taxon>Oscillospiraceae incertae sedis</taxon>
        <taxon>Candidatus Avoscillospira</taxon>
    </lineage>
</organism>
<dbReference type="GO" id="GO:0003677">
    <property type="term" value="F:DNA binding"/>
    <property type="evidence" value="ECO:0007669"/>
    <property type="project" value="UniProtKB-UniRule"/>
</dbReference>
<dbReference type="GO" id="GO:0004077">
    <property type="term" value="F:biotin--[biotin carboxyl-carrier protein] ligase activity"/>
    <property type="evidence" value="ECO:0007669"/>
    <property type="project" value="UniProtKB-UniRule"/>
</dbReference>
<dbReference type="GO" id="GO:0006355">
    <property type="term" value="P:regulation of DNA-templated transcription"/>
    <property type="evidence" value="ECO:0007669"/>
    <property type="project" value="UniProtKB-UniRule"/>
</dbReference>
<dbReference type="NCBIfam" id="TIGR00121">
    <property type="entry name" value="birA_ligase"/>
    <property type="match status" value="1"/>
</dbReference>
<dbReference type="GO" id="GO:0005737">
    <property type="term" value="C:cytoplasm"/>
    <property type="evidence" value="ECO:0007669"/>
    <property type="project" value="TreeGrafter"/>
</dbReference>
<dbReference type="InterPro" id="IPR036390">
    <property type="entry name" value="WH_DNA-bd_sf"/>
</dbReference>
<dbReference type="HAMAP" id="MF_00978">
    <property type="entry name" value="Bifunct_BirA"/>
    <property type="match status" value="1"/>
</dbReference>
<dbReference type="EC" id="6.3.4.15" evidence="5"/>